<dbReference type="AlphaFoldDB" id="A0A9P7HG25"/>
<gene>
    <name evidence="3" type="ORF">KAF25_008031</name>
</gene>
<dbReference type="InterPro" id="IPR002048">
    <property type="entry name" value="EF_hand_dom"/>
</dbReference>
<dbReference type="GO" id="GO:0004497">
    <property type="term" value="F:monooxygenase activity"/>
    <property type="evidence" value="ECO:0007669"/>
    <property type="project" value="TreeGrafter"/>
</dbReference>
<comment type="similarity">
    <text evidence="1">Belongs to the caleosin family.</text>
</comment>
<organism evidence="3 4">
    <name type="scientific">Fusarium avenaceum</name>
    <dbReference type="NCBI Taxonomy" id="40199"/>
    <lineage>
        <taxon>Eukaryota</taxon>
        <taxon>Fungi</taxon>
        <taxon>Dikarya</taxon>
        <taxon>Ascomycota</taxon>
        <taxon>Pezizomycotina</taxon>
        <taxon>Sordariomycetes</taxon>
        <taxon>Hypocreomycetidae</taxon>
        <taxon>Hypocreales</taxon>
        <taxon>Nectriaceae</taxon>
        <taxon>Fusarium</taxon>
        <taxon>Fusarium tricinctum species complex</taxon>
    </lineage>
</organism>
<comment type="caution">
    <text evidence="3">The sequence shown here is derived from an EMBL/GenBank/DDBJ whole genome shotgun (WGS) entry which is preliminary data.</text>
</comment>
<accession>A0A9P7HG25</accession>
<dbReference type="PANTHER" id="PTHR31495">
    <property type="entry name" value="PEROXYGENASE 3-RELATED"/>
    <property type="match status" value="1"/>
</dbReference>
<evidence type="ECO:0000256" key="1">
    <source>
        <dbReference type="ARBA" id="ARBA00006765"/>
    </source>
</evidence>
<proteinExistence type="inferred from homology"/>
<dbReference type="InterPro" id="IPR007736">
    <property type="entry name" value="Caleosin-related"/>
</dbReference>
<evidence type="ECO:0000259" key="2">
    <source>
        <dbReference type="PROSITE" id="PS50222"/>
    </source>
</evidence>
<dbReference type="SUPFAM" id="SSF47473">
    <property type="entry name" value="EF-hand"/>
    <property type="match status" value="1"/>
</dbReference>
<reference evidence="3" key="1">
    <citation type="submission" date="2021-04" db="EMBL/GenBank/DDBJ databases">
        <title>Draft genome of Fusarium avenaceum strain F156N33, isolated from an atmospheric sample in Virginia.</title>
        <authorList>
            <person name="Yang S."/>
            <person name="Vinatzer B.A."/>
            <person name="Coleman J."/>
        </authorList>
    </citation>
    <scope>NUCLEOTIDE SEQUENCE</scope>
    <source>
        <strain evidence="3">F156N33</strain>
    </source>
</reference>
<feature type="domain" description="EF-hand" evidence="2">
    <location>
        <begin position="748"/>
        <end position="783"/>
    </location>
</feature>
<sequence>MNETGGLSIQEINRIMDLEQFEFAEEWEWQDLNYINAIPPLIPYPSYCVSRRCGWCRFMIQPGEFITARSFGGNESSAFALGDAFNDNKLLATFGRCKSNHRSCASIGYHVECSTVASSFGLKKNDFLEVARYLYDPSIKEDKRRREWITNHLQQVLSREFAILPNEILFMVNKYLVRHYAIASLLCASLPVSCTIKPLKSVWADYLCIDGVEYIAHLSNTPKPGSRLLWDAPSKREKNFLYVSEDHMGVRQVINDSMDMSHEEQNNSGWWRTLPITSPEVTFYGDGIKLRGFAASPLTHMSWQCPMPPAVLENIAYHAIKKPSSDFRKVDEARMEALYFNEPYTTGYSTCWFEGRLVDLHVHKSWETLDFYRELEEEKEKRWPAVESKSAPYWVYRPLNPGEYVEQVWLSARYEADDKSAWSEESRQPLEPKPCTGTAIAMITNHSRILKMGRSSTSHQDWKCVTKTLTCSTMRMFLNPGLEGVSFIAALTVDGSESDFLPEHLSACVGKDTEAGIAGCSEASLENVEEIVVCEEQSGKDTSDVSGILFRYTDGKQACVGKFRLDHMQPPLSVAGSKCLYIGIKTFDDEKSVVKRVVVSEHEREVGFEWTEIPWKGNLTWKFTQEYNVNMSANDFPNGLNGHYNGSIYSKVCESQDEKLSPLQKHVQFWDRDNDGIIHPWDVYSGFRELGFGLFFAIGSLLIPIFFSYPTRLGHSWIPDPMFRIYVNDIHKAKHGSDTGIYDFDGNLNQERFEQMFERFDTAGQGGLTADDLKRLWAKDRCAADPAGWTFAAMEWWTTYVLLQKNGLVRKSDLRACYDGSLFWRIKDEREKKRKGGNFERKSFGMRNFFASA</sequence>
<dbReference type="EMBL" id="JAGPUO010000002">
    <property type="protein sequence ID" value="KAG5664297.1"/>
    <property type="molecule type" value="Genomic_DNA"/>
</dbReference>
<evidence type="ECO:0000313" key="3">
    <source>
        <dbReference type="EMBL" id="KAG5664297.1"/>
    </source>
</evidence>
<protein>
    <recommendedName>
        <fullName evidence="2">EF-hand domain-containing protein</fullName>
    </recommendedName>
</protein>
<keyword evidence="4" id="KW-1185">Reference proteome</keyword>
<dbReference type="Proteomes" id="UP000782241">
    <property type="component" value="Unassembled WGS sequence"/>
</dbReference>
<dbReference type="GO" id="GO:0005509">
    <property type="term" value="F:calcium ion binding"/>
    <property type="evidence" value="ECO:0007669"/>
    <property type="project" value="InterPro"/>
</dbReference>
<dbReference type="PROSITE" id="PS50222">
    <property type="entry name" value="EF_HAND_2"/>
    <property type="match status" value="1"/>
</dbReference>
<dbReference type="Pfam" id="PF05042">
    <property type="entry name" value="Caleosin"/>
    <property type="match status" value="1"/>
</dbReference>
<name>A0A9P7HG25_9HYPO</name>
<dbReference type="PANTHER" id="PTHR31495:SF0">
    <property type="entry name" value="BINDING PROTEIN CALEOSIN, PUTATIVE (AFU_ORTHOLOGUE AFUA_5G13750)-RELATED"/>
    <property type="match status" value="1"/>
</dbReference>
<evidence type="ECO:0000313" key="4">
    <source>
        <dbReference type="Proteomes" id="UP000782241"/>
    </source>
</evidence>
<dbReference type="InterPro" id="IPR011992">
    <property type="entry name" value="EF-hand-dom_pair"/>
</dbReference>